<evidence type="ECO:0000259" key="1">
    <source>
        <dbReference type="Pfam" id="PF01272"/>
    </source>
</evidence>
<feature type="domain" description="Transcription elongation factor GreA/GreB C-terminal" evidence="1">
    <location>
        <begin position="49"/>
        <end position="123"/>
    </location>
</feature>
<dbReference type="Pfam" id="PF01272">
    <property type="entry name" value="GreA_GreB"/>
    <property type="match status" value="1"/>
</dbReference>
<dbReference type="GO" id="GO:0003746">
    <property type="term" value="F:translation elongation factor activity"/>
    <property type="evidence" value="ECO:0007669"/>
    <property type="project" value="UniProtKB-KW"/>
</dbReference>
<gene>
    <name evidence="2" type="ORF">QEH59_02430</name>
</gene>
<comment type="caution">
    <text evidence="2">The sequence shown here is derived from an EMBL/GenBank/DDBJ whole genome shotgun (WGS) entry which is preliminary data.</text>
</comment>
<keyword evidence="2" id="KW-0648">Protein biosynthesis</keyword>
<dbReference type="InterPro" id="IPR023459">
    <property type="entry name" value="Tscrpt_elong_fac_GreA/B_fam"/>
</dbReference>
<dbReference type="Gene3D" id="3.10.50.30">
    <property type="entry name" value="Transcription elongation factor, GreA/GreB, C-terminal domain"/>
    <property type="match status" value="1"/>
</dbReference>
<keyword evidence="2" id="KW-0251">Elongation factor</keyword>
<dbReference type="PANTHER" id="PTHR30437:SF5">
    <property type="entry name" value="REGULATOR OF NUCLEOSIDE DIPHOSPHATE KINASE"/>
    <property type="match status" value="1"/>
</dbReference>
<dbReference type="InterPro" id="IPR001437">
    <property type="entry name" value="Tscrpt_elong_fac_GreA/B_C"/>
</dbReference>
<dbReference type="PANTHER" id="PTHR30437">
    <property type="entry name" value="TRANSCRIPTION ELONGATION FACTOR GREA"/>
    <property type="match status" value="1"/>
</dbReference>
<proteinExistence type="predicted"/>
<reference evidence="2 3" key="1">
    <citation type="submission" date="2023-04" db="EMBL/GenBank/DDBJ databases">
        <title>A novel bacteria isolated from coastal sediment.</title>
        <authorList>
            <person name="Liu X.-J."/>
            <person name="Du Z.-J."/>
        </authorList>
    </citation>
    <scope>NUCLEOTIDE SEQUENCE [LARGE SCALE GENOMIC DNA]</scope>
    <source>
        <strain evidence="2 3">SDUM461004</strain>
    </source>
</reference>
<dbReference type="RefSeq" id="WP_308983768.1">
    <property type="nucleotide sequence ID" value="NZ_JARXIC010000003.1"/>
</dbReference>
<evidence type="ECO:0000313" key="3">
    <source>
        <dbReference type="Proteomes" id="UP001243717"/>
    </source>
</evidence>
<keyword evidence="3" id="KW-1185">Reference proteome</keyword>
<name>A0ABU1AFD4_9BACT</name>
<sequence length="129" mass="14373">MSKNNIYLSKEDHRVLSHLLRGLSAKVDTVFRLRAELTRAIVLEADEVPDEAIGLNSQVEIEDLETGEREAYTLTLPSQADFDQGRLSVLTPIGAGLLGYEEGDDIEWPTPGGLRRIRVLSVRRTSEVI</sequence>
<dbReference type="Proteomes" id="UP001243717">
    <property type="component" value="Unassembled WGS sequence"/>
</dbReference>
<dbReference type="EMBL" id="JARXIC010000003">
    <property type="protein sequence ID" value="MDQ8193264.1"/>
    <property type="molecule type" value="Genomic_DNA"/>
</dbReference>
<accession>A0ABU1AFD4</accession>
<evidence type="ECO:0000313" key="2">
    <source>
        <dbReference type="EMBL" id="MDQ8193264.1"/>
    </source>
</evidence>
<organism evidence="2 3">
    <name type="scientific">Thalassobacterium sedimentorum</name>
    <dbReference type="NCBI Taxonomy" id="3041258"/>
    <lineage>
        <taxon>Bacteria</taxon>
        <taxon>Pseudomonadati</taxon>
        <taxon>Verrucomicrobiota</taxon>
        <taxon>Opitutia</taxon>
        <taxon>Puniceicoccales</taxon>
        <taxon>Coraliomargaritaceae</taxon>
        <taxon>Thalassobacterium</taxon>
    </lineage>
</organism>
<dbReference type="SUPFAM" id="SSF54534">
    <property type="entry name" value="FKBP-like"/>
    <property type="match status" value="1"/>
</dbReference>
<protein>
    <submittedName>
        <fullName evidence="2">GreA/GreB family elongation factor</fullName>
    </submittedName>
</protein>
<dbReference type="InterPro" id="IPR036953">
    <property type="entry name" value="GreA/GreB_C_sf"/>
</dbReference>